<sequence>MGTAPPRRPPRRRLVPEPGRRPVRGPAGGTRRGHPARPGGAPRGPVERPGPARADRRPRRATGGADRHRNPRRAARSDRPPGTGGLYGCRLGDPRPGRRQRRADHRDRLRNGRRRRARGPPAGGRTHRPEHRFPRASHRRPASASPRAAPVRRAPRPTGGRPGGRRPRPRRPTGAARPRGGGVTSRRVPLRERPVPPAQRPAGSRLARLVLFLGCLVGLAILVHTFLPVVRVLPRAAELATVLLVPALFLGFALLRRITPVVAPALTPCLAATAWGATAATGCAILANTGLIGVWTRAIGPTDTDRWGAALTAPLNEELLKVAGVALVALAAPRHVRGPIDGFVMGGLVGLGFQMTENWIYAVNSVIVAGGTAQAVPVAETVAVRVGVTGFGSHWAMTAVAGTGVGLLAARTGTSLLRRLPGAALCLLAAMALHAFFDAPVPADLPALAANLLHAGTVFLAALLLYLVLRSRYRARLRACARRTGLSEDLLTRRSRRRALRPIARGIQRERVASEQRTDLLRLTGCAHGPRIR</sequence>
<keyword evidence="3" id="KW-0482">Metalloprotease</keyword>
<evidence type="ECO:0000313" key="4">
    <source>
        <dbReference type="Proteomes" id="UP000530234"/>
    </source>
</evidence>
<evidence type="ECO:0000256" key="1">
    <source>
        <dbReference type="SAM" id="MobiDB-lite"/>
    </source>
</evidence>
<feature type="compositionally biased region" description="Basic residues" evidence="1">
    <location>
        <begin position="125"/>
        <end position="141"/>
    </location>
</feature>
<dbReference type="Pfam" id="PF13367">
    <property type="entry name" value="PrsW-protease"/>
    <property type="match status" value="1"/>
</dbReference>
<accession>A0A7W3T4L7</accession>
<reference evidence="4" key="1">
    <citation type="submission" date="2019-10" db="EMBL/GenBank/DDBJ databases">
        <title>Streptomyces sp. nov., a novel actinobacterium isolated from alkaline environment.</title>
        <authorList>
            <person name="Golinska P."/>
        </authorList>
    </citation>
    <scope>NUCLEOTIDE SEQUENCE [LARGE SCALE GENOMIC DNA]</scope>
    <source>
        <strain evidence="4">DSM 42108</strain>
    </source>
</reference>
<gene>
    <name evidence="3" type="ORF">FOE67_15325</name>
</gene>
<name>A0A7W3T4L7_9ACTN</name>
<dbReference type="AlphaFoldDB" id="A0A7W3T4L7"/>
<comment type="caution">
    <text evidence="3">The sequence shown here is derived from an EMBL/GenBank/DDBJ whole genome shotgun (WGS) entry which is preliminary data.</text>
</comment>
<dbReference type="EMBL" id="VKHS01000363">
    <property type="protein sequence ID" value="MBB0230849.1"/>
    <property type="molecule type" value="Genomic_DNA"/>
</dbReference>
<dbReference type="PANTHER" id="PTHR36844:SF1">
    <property type="entry name" value="PROTEASE PRSW"/>
    <property type="match status" value="1"/>
</dbReference>
<feature type="transmembrane region" description="Helical" evidence="2">
    <location>
        <begin position="449"/>
        <end position="469"/>
    </location>
</feature>
<feature type="compositionally biased region" description="Low complexity" evidence="1">
    <location>
        <begin position="36"/>
        <end position="52"/>
    </location>
</feature>
<keyword evidence="4" id="KW-1185">Reference proteome</keyword>
<proteinExistence type="predicted"/>
<keyword evidence="2" id="KW-0472">Membrane</keyword>
<feature type="region of interest" description="Disordered" evidence="1">
    <location>
        <begin position="1"/>
        <end position="200"/>
    </location>
</feature>
<keyword evidence="3" id="KW-0378">Hydrolase</keyword>
<feature type="transmembrane region" description="Helical" evidence="2">
    <location>
        <begin position="420"/>
        <end position="437"/>
    </location>
</feature>
<keyword evidence="3" id="KW-0645">Protease</keyword>
<dbReference type="Proteomes" id="UP000530234">
    <property type="component" value="Unassembled WGS sequence"/>
</dbReference>
<dbReference type="InterPro" id="IPR026898">
    <property type="entry name" value="PrsW"/>
</dbReference>
<feature type="compositionally biased region" description="Low complexity" evidence="1">
    <location>
        <begin position="142"/>
        <end position="159"/>
    </location>
</feature>
<keyword evidence="2" id="KW-0812">Transmembrane</keyword>
<dbReference type="GO" id="GO:0008237">
    <property type="term" value="F:metallopeptidase activity"/>
    <property type="evidence" value="ECO:0007669"/>
    <property type="project" value="UniProtKB-KW"/>
</dbReference>
<feature type="transmembrane region" description="Helical" evidence="2">
    <location>
        <begin position="236"/>
        <end position="255"/>
    </location>
</feature>
<dbReference type="GO" id="GO:0006508">
    <property type="term" value="P:proteolysis"/>
    <property type="evidence" value="ECO:0007669"/>
    <property type="project" value="UniProtKB-KW"/>
</dbReference>
<keyword evidence="2" id="KW-1133">Transmembrane helix</keyword>
<evidence type="ECO:0000256" key="2">
    <source>
        <dbReference type="SAM" id="Phobius"/>
    </source>
</evidence>
<protein>
    <submittedName>
        <fullName evidence="3">PrsW family intramembrane metalloprotease</fullName>
    </submittedName>
</protein>
<organism evidence="3 4">
    <name type="scientific">Streptomyces calidiresistens</name>
    <dbReference type="NCBI Taxonomy" id="1485586"/>
    <lineage>
        <taxon>Bacteria</taxon>
        <taxon>Bacillati</taxon>
        <taxon>Actinomycetota</taxon>
        <taxon>Actinomycetes</taxon>
        <taxon>Kitasatosporales</taxon>
        <taxon>Streptomycetaceae</taxon>
        <taxon>Streptomyces</taxon>
    </lineage>
</organism>
<feature type="transmembrane region" description="Helical" evidence="2">
    <location>
        <begin position="209"/>
        <end position="230"/>
    </location>
</feature>
<evidence type="ECO:0000313" key="3">
    <source>
        <dbReference type="EMBL" id="MBB0230849.1"/>
    </source>
</evidence>
<dbReference type="PANTHER" id="PTHR36844">
    <property type="entry name" value="PROTEASE PRSW"/>
    <property type="match status" value="1"/>
</dbReference>